<dbReference type="RefSeq" id="WP_129333577.1">
    <property type="nucleotide sequence ID" value="NZ_SDVB01000253.1"/>
</dbReference>
<dbReference type="Proteomes" id="UP000291088">
    <property type="component" value="Unassembled WGS sequence"/>
</dbReference>
<organism evidence="1 2">
    <name type="scientific">Ciceribacter ferrooxidans</name>
    <dbReference type="NCBI Taxonomy" id="2509717"/>
    <lineage>
        <taxon>Bacteria</taxon>
        <taxon>Pseudomonadati</taxon>
        <taxon>Pseudomonadota</taxon>
        <taxon>Alphaproteobacteria</taxon>
        <taxon>Hyphomicrobiales</taxon>
        <taxon>Rhizobiaceae</taxon>
        <taxon>Ciceribacter</taxon>
    </lineage>
</organism>
<accession>A0A4Q2SZY1</accession>
<dbReference type="InterPro" id="IPR008861">
    <property type="entry name" value="GpX-like"/>
</dbReference>
<dbReference type="Pfam" id="PF05489">
    <property type="entry name" value="Phage_tail_X"/>
    <property type="match status" value="1"/>
</dbReference>
<name>A0A4Q2SZY1_9HYPH</name>
<keyword evidence="2" id="KW-1185">Reference proteome</keyword>
<sequence>MSETETITVGREGLTLSGLLARHYRAVIPGACEKVWALNQDLAKLGAELPVGTVVTVPVRSTLDAGRSATPVTGLFD</sequence>
<comment type="caution">
    <text evidence="1">The sequence shown here is derived from an EMBL/GenBank/DDBJ whole genome shotgun (WGS) entry which is preliminary data.</text>
</comment>
<gene>
    <name evidence="1" type="ORF">EUU22_19150</name>
</gene>
<protein>
    <submittedName>
        <fullName evidence="1">Phage tail protein</fullName>
    </submittedName>
</protein>
<evidence type="ECO:0000313" key="2">
    <source>
        <dbReference type="Proteomes" id="UP000291088"/>
    </source>
</evidence>
<reference evidence="1 2" key="1">
    <citation type="submission" date="2019-01" db="EMBL/GenBank/DDBJ databases">
        <authorList>
            <person name="Deng T."/>
        </authorList>
    </citation>
    <scope>NUCLEOTIDE SEQUENCE [LARGE SCALE GENOMIC DNA]</scope>
    <source>
        <strain evidence="1 2">F8825</strain>
    </source>
</reference>
<dbReference type="EMBL" id="SDVB01000253">
    <property type="protein sequence ID" value="RYC10184.1"/>
    <property type="molecule type" value="Genomic_DNA"/>
</dbReference>
<evidence type="ECO:0000313" key="1">
    <source>
        <dbReference type="EMBL" id="RYC10184.1"/>
    </source>
</evidence>
<proteinExistence type="predicted"/>
<dbReference type="OrthoDB" id="8421526at2"/>
<dbReference type="AlphaFoldDB" id="A0A4Q2SZY1"/>